<dbReference type="AlphaFoldDB" id="A0A6A7N107"/>
<keyword evidence="3" id="KW-1185">Reference proteome</keyword>
<name>A0A6A7N107_9BURK</name>
<organism evidence="2 3">
    <name type="scientific">Rugamonas aquatica</name>
    <dbReference type="NCBI Taxonomy" id="2743357"/>
    <lineage>
        <taxon>Bacteria</taxon>
        <taxon>Pseudomonadati</taxon>
        <taxon>Pseudomonadota</taxon>
        <taxon>Betaproteobacteria</taxon>
        <taxon>Burkholderiales</taxon>
        <taxon>Oxalobacteraceae</taxon>
        <taxon>Telluria group</taxon>
        <taxon>Rugamonas</taxon>
    </lineage>
</organism>
<evidence type="ECO:0000256" key="1">
    <source>
        <dbReference type="SAM" id="MobiDB-lite"/>
    </source>
</evidence>
<protein>
    <submittedName>
        <fullName evidence="2">Uncharacterized protein</fullName>
    </submittedName>
</protein>
<feature type="region of interest" description="Disordered" evidence="1">
    <location>
        <begin position="42"/>
        <end position="88"/>
    </location>
</feature>
<dbReference type="Proteomes" id="UP000440498">
    <property type="component" value="Unassembled WGS sequence"/>
</dbReference>
<accession>A0A6A7N107</accession>
<dbReference type="EMBL" id="WHUG01000003">
    <property type="protein sequence ID" value="MQA38713.1"/>
    <property type="molecule type" value="Genomic_DNA"/>
</dbReference>
<proteinExistence type="predicted"/>
<sequence length="100" mass="9415">MPCTSDHTFGRGFSQCEASRYQSPLKSMGGVTGGVGGMMGGMTGGTTGGTGGSTGLGGVTGSTGVGGTTAVGGASPPQPLNKGSDSATAQARGAIFIAKL</sequence>
<evidence type="ECO:0000313" key="2">
    <source>
        <dbReference type="EMBL" id="MQA38713.1"/>
    </source>
</evidence>
<gene>
    <name evidence="2" type="ORF">GEV02_11165</name>
</gene>
<feature type="compositionally biased region" description="Gly residues" evidence="1">
    <location>
        <begin position="42"/>
        <end position="70"/>
    </location>
</feature>
<comment type="caution">
    <text evidence="2">The sequence shown here is derived from an EMBL/GenBank/DDBJ whole genome shotgun (WGS) entry which is preliminary data.</text>
</comment>
<reference evidence="2 3" key="1">
    <citation type="submission" date="2019-10" db="EMBL/GenBank/DDBJ databases">
        <title>Two novel species isolated from a subtropical stream in China.</title>
        <authorList>
            <person name="Lu H."/>
        </authorList>
    </citation>
    <scope>NUCLEOTIDE SEQUENCE [LARGE SCALE GENOMIC DNA]</scope>
    <source>
        <strain evidence="2 3">FT29W</strain>
    </source>
</reference>
<evidence type="ECO:0000313" key="3">
    <source>
        <dbReference type="Proteomes" id="UP000440498"/>
    </source>
</evidence>